<evidence type="ECO:0000256" key="2">
    <source>
        <dbReference type="ARBA" id="ARBA00022670"/>
    </source>
</evidence>
<comment type="caution">
    <text evidence="7">The sequence shown here is derived from an EMBL/GenBank/DDBJ whole genome shotgun (WGS) entry which is preliminary data.</text>
</comment>
<dbReference type="GO" id="GO:0006508">
    <property type="term" value="P:proteolysis"/>
    <property type="evidence" value="ECO:0007669"/>
    <property type="project" value="UniProtKB-KW"/>
</dbReference>
<feature type="domain" description="Peptidase S9A N-terminal" evidence="6">
    <location>
        <begin position="43"/>
        <end position="441"/>
    </location>
</feature>
<keyword evidence="3 7" id="KW-0378">Hydrolase</keyword>
<keyword evidence="2" id="KW-0645">Protease</keyword>
<accession>K6YTM7</accession>
<dbReference type="AlphaFoldDB" id="K6YTM7"/>
<dbReference type="STRING" id="493475.GARC_4580"/>
<dbReference type="EC" id="3.4.21.83" evidence="7"/>
<feature type="domain" description="Peptidase S9 prolyl oligopeptidase catalytic" evidence="5">
    <location>
        <begin position="500"/>
        <end position="712"/>
    </location>
</feature>
<dbReference type="Gene3D" id="2.130.10.120">
    <property type="entry name" value="Prolyl oligopeptidase, N-terminal domain"/>
    <property type="match status" value="1"/>
</dbReference>
<evidence type="ECO:0000313" key="8">
    <source>
        <dbReference type="Proteomes" id="UP000006327"/>
    </source>
</evidence>
<dbReference type="GO" id="GO:0004252">
    <property type="term" value="F:serine-type endopeptidase activity"/>
    <property type="evidence" value="ECO:0007669"/>
    <property type="project" value="UniProtKB-EC"/>
</dbReference>
<dbReference type="SUPFAM" id="SSF53474">
    <property type="entry name" value="alpha/beta-Hydrolases"/>
    <property type="match status" value="1"/>
</dbReference>
<dbReference type="OrthoDB" id="9801421at2"/>
<sequence>MSLYFNLCVGIIILSLLSSCSSQKKSESFSRLSQLEEIAPQAESKTYQAEYHGLTLTDDYHWLRDQDYPEVNDNPVLDYLKAENDYYAKFLTPHKSLVDTLFEEFKGRVDETDTSVPWQKNGYEYRWYFKPGNEYKTWVRRKLDSDVEQVFMDENLLAQGHEYFSLEDWDISPDNVYLAYSVDTDGSERNIIKIKNLINNEYFEDELINTTGSVQFSQDNQSLIYSLLHKDKWLPLSVNVHKLGTQQDQDNVLVSELDESFYLGFYVTSSEQYLVLTTGDSDRTEVSVASMADLNQAPEMLNTREQNFKLEVDHGNGYFYMLTNDTHLNFRIAKTQEGQLEYDQWQTVFAGSDSRYFKHIQIFKDFVAIGQSIQGLESISILPNQGASHEIALPEKVASVGLGNNPEFSQQQVRIQYESMITPDSTYDYDVSKKTLNLRKARKIPSGYDKSLYTTERIMADARDGVKVPITLVYKKGFKKDGSQPLYLYAYGGYGIGMDPSFSTTRLSLLDRGFAFAYAHVRGGDEMGYQWYLDGKLDKRTNTFNDFVDVAKHLIDEGYVAKGNISIKGGSAGGELMGAVVNQAPELWRSVTLAVPFVDVLNTMLDGTLPLTPPEWGEWGNPLVSKKIFEYIQSYSPYDNIQAKEYPPMLVTGGLNDPRVTYWEPAKWTAKMRATKTDNNLLVMRMNMGAGHFSNTGRYGRLKDSAEEYAFALIAHGIKQ</sequence>
<dbReference type="Pfam" id="PF02897">
    <property type="entry name" value="Peptidase_S9_N"/>
    <property type="match status" value="1"/>
</dbReference>
<dbReference type="eggNOG" id="COG1770">
    <property type="taxonomic scope" value="Bacteria"/>
</dbReference>
<dbReference type="PANTHER" id="PTHR11757:SF19">
    <property type="entry name" value="PROLYL ENDOPEPTIDASE-LIKE"/>
    <property type="match status" value="1"/>
</dbReference>
<name>K6YTM7_9ALTE</name>
<evidence type="ECO:0000256" key="1">
    <source>
        <dbReference type="ARBA" id="ARBA00005228"/>
    </source>
</evidence>
<evidence type="ECO:0000256" key="4">
    <source>
        <dbReference type="ARBA" id="ARBA00022825"/>
    </source>
</evidence>
<evidence type="ECO:0000259" key="5">
    <source>
        <dbReference type="Pfam" id="PF00326"/>
    </source>
</evidence>
<dbReference type="Gene3D" id="3.40.50.1820">
    <property type="entry name" value="alpha/beta hydrolase"/>
    <property type="match status" value="1"/>
</dbReference>
<dbReference type="InterPro" id="IPR029058">
    <property type="entry name" value="AB_hydrolase_fold"/>
</dbReference>
<dbReference type="RefSeq" id="WP_007624579.1">
    <property type="nucleotide sequence ID" value="NZ_BAEO01000062.1"/>
</dbReference>
<evidence type="ECO:0000259" key="6">
    <source>
        <dbReference type="Pfam" id="PF02897"/>
    </source>
</evidence>
<keyword evidence="8" id="KW-1185">Reference proteome</keyword>
<comment type="similarity">
    <text evidence="1">Belongs to the peptidase S9A family.</text>
</comment>
<organism evidence="7 8">
    <name type="scientific">Paraglaciecola arctica BSs20135</name>
    <dbReference type="NCBI Taxonomy" id="493475"/>
    <lineage>
        <taxon>Bacteria</taxon>
        <taxon>Pseudomonadati</taxon>
        <taxon>Pseudomonadota</taxon>
        <taxon>Gammaproteobacteria</taxon>
        <taxon>Alteromonadales</taxon>
        <taxon>Alteromonadaceae</taxon>
        <taxon>Paraglaciecola</taxon>
    </lineage>
</organism>
<dbReference type="InterPro" id="IPR001375">
    <property type="entry name" value="Peptidase_S9_cat"/>
</dbReference>
<dbReference type="PRINTS" id="PR00862">
    <property type="entry name" value="PROLIGOPTASE"/>
</dbReference>
<protein>
    <submittedName>
        <fullName evidence="7">Oligopeptidase B</fullName>
        <ecNumber evidence="7">3.4.21.83</ecNumber>
    </submittedName>
</protein>
<dbReference type="PANTHER" id="PTHR11757">
    <property type="entry name" value="PROTEASE FAMILY S9A OLIGOPEPTIDASE"/>
    <property type="match status" value="1"/>
</dbReference>
<proteinExistence type="inferred from homology"/>
<dbReference type="InterPro" id="IPR002470">
    <property type="entry name" value="Peptidase_S9A"/>
</dbReference>
<keyword evidence="4" id="KW-0720">Serine protease</keyword>
<reference evidence="7 8" key="1">
    <citation type="journal article" date="2017" name="Antonie Van Leeuwenhoek">
        <title>Rhizobium rhizosphaerae sp. nov., a novel species isolated from rice rhizosphere.</title>
        <authorList>
            <person name="Zhao J.J."/>
            <person name="Zhang J."/>
            <person name="Zhang R.J."/>
            <person name="Zhang C.W."/>
            <person name="Yin H.Q."/>
            <person name="Zhang X.X."/>
        </authorList>
    </citation>
    <scope>NUCLEOTIDE SEQUENCE [LARGE SCALE GENOMIC DNA]</scope>
    <source>
        <strain evidence="7 8">BSs20135</strain>
    </source>
</reference>
<dbReference type="EMBL" id="BAEO01000062">
    <property type="protein sequence ID" value="GAC21522.1"/>
    <property type="molecule type" value="Genomic_DNA"/>
</dbReference>
<evidence type="ECO:0000313" key="7">
    <source>
        <dbReference type="EMBL" id="GAC21522.1"/>
    </source>
</evidence>
<dbReference type="InterPro" id="IPR051543">
    <property type="entry name" value="Serine_Peptidase_S9A"/>
</dbReference>
<dbReference type="Pfam" id="PF00326">
    <property type="entry name" value="Peptidase_S9"/>
    <property type="match status" value="1"/>
</dbReference>
<evidence type="ECO:0000256" key="3">
    <source>
        <dbReference type="ARBA" id="ARBA00022801"/>
    </source>
</evidence>
<gene>
    <name evidence="7" type="primary">ptrB</name>
    <name evidence="7" type="ORF">GARC_4580</name>
</gene>
<dbReference type="Proteomes" id="UP000006327">
    <property type="component" value="Unassembled WGS sequence"/>
</dbReference>
<dbReference type="SUPFAM" id="SSF50993">
    <property type="entry name" value="Peptidase/esterase 'gauge' domain"/>
    <property type="match status" value="1"/>
</dbReference>
<dbReference type="InterPro" id="IPR023302">
    <property type="entry name" value="Pept_S9A_N"/>
</dbReference>